<dbReference type="PANTHER" id="PTHR41533">
    <property type="entry name" value="L,D-TRANSPEPTIDASE HI_1667-RELATED"/>
    <property type="match status" value="1"/>
</dbReference>
<sequence>MTSKRNMRTGFVPVRNLSRLSGVVAALLATAPFGLASTPAFAAQPAQAQPADASINEFYAARAGAPVWTESGRPNAAGQALLGLLASAQADGLNPARYRSPALAGALQAAQSPKRKVAARAARDAELLLSRAYVDYARDLRAAPAAGMEFFDPSLRPVAPPARTLLSMAAAAPSLPTFIREMRWMNPAYAQLRQALIANADPDKREMLQLNLARARVLPGRTDRFVVVNAAAQRLDMFDGGKLVDSMRVVVGKQKDNSRTPMLASSIRLANLNPYWNVPPDLAAERIAPFVVKSGAKYLKQHHYEVLSDWSPDASPVDPATIDWQGVADGKVEVRVRQLPFRGNSLGKVKFNFPNPYGVYLHDTPDKQLLTEDTRLFSGGCIRLEDAARFGEWLFGHELTTASSDPELPVPLDRPVPVYVTYMTAEPTGSTITYFNDVYGWDAERLAQIHGGGVRAGN</sequence>
<accession>A0A6G7ZPV9</accession>
<evidence type="ECO:0000256" key="1">
    <source>
        <dbReference type="ARBA" id="ARBA00004752"/>
    </source>
</evidence>
<dbReference type="PANTHER" id="PTHR41533:SF2">
    <property type="entry name" value="BLR7131 PROTEIN"/>
    <property type="match status" value="1"/>
</dbReference>
<evidence type="ECO:0000259" key="9">
    <source>
        <dbReference type="PROSITE" id="PS52029"/>
    </source>
</evidence>
<dbReference type="InterPro" id="IPR045380">
    <property type="entry name" value="LD_TPept_scaffold_dom"/>
</dbReference>
<feature type="active site" description="Nucleophile" evidence="7">
    <location>
        <position position="381"/>
    </location>
</feature>
<evidence type="ECO:0000313" key="11">
    <source>
        <dbReference type="Proteomes" id="UP000502502"/>
    </source>
</evidence>
<evidence type="ECO:0000256" key="7">
    <source>
        <dbReference type="PROSITE-ProRule" id="PRU01373"/>
    </source>
</evidence>
<dbReference type="PROSITE" id="PS52029">
    <property type="entry name" value="LD_TPASE"/>
    <property type="match status" value="1"/>
</dbReference>
<dbReference type="CDD" id="cd16913">
    <property type="entry name" value="YkuD_like"/>
    <property type="match status" value="1"/>
</dbReference>
<keyword evidence="11" id="KW-1185">Reference proteome</keyword>
<evidence type="ECO:0000256" key="6">
    <source>
        <dbReference type="ARBA" id="ARBA00023316"/>
    </source>
</evidence>
<dbReference type="KEGG" id="ssin:G7078_09375"/>
<organism evidence="10 11">
    <name type="scientific">Sphingomonas sinipercae</name>
    <dbReference type="NCBI Taxonomy" id="2714944"/>
    <lineage>
        <taxon>Bacteria</taxon>
        <taxon>Pseudomonadati</taxon>
        <taxon>Pseudomonadota</taxon>
        <taxon>Alphaproteobacteria</taxon>
        <taxon>Sphingomonadales</taxon>
        <taxon>Sphingomonadaceae</taxon>
        <taxon>Sphingomonas</taxon>
    </lineage>
</organism>
<protein>
    <submittedName>
        <fullName evidence="10">L,D-transpeptidase family protein</fullName>
    </submittedName>
</protein>
<keyword evidence="3" id="KW-0808">Transferase</keyword>
<evidence type="ECO:0000256" key="5">
    <source>
        <dbReference type="ARBA" id="ARBA00022984"/>
    </source>
</evidence>
<comment type="pathway">
    <text evidence="1 7">Cell wall biogenesis; peptidoglycan biosynthesis.</text>
</comment>
<dbReference type="GO" id="GO:0004180">
    <property type="term" value="F:carboxypeptidase activity"/>
    <property type="evidence" value="ECO:0007669"/>
    <property type="project" value="UniProtKB-ARBA"/>
</dbReference>
<dbReference type="GO" id="GO:0071555">
    <property type="term" value="P:cell wall organization"/>
    <property type="evidence" value="ECO:0007669"/>
    <property type="project" value="UniProtKB-UniRule"/>
</dbReference>
<dbReference type="InterPro" id="IPR005490">
    <property type="entry name" value="LD_TPept_cat_dom"/>
</dbReference>
<dbReference type="Proteomes" id="UP000502502">
    <property type="component" value="Chromosome"/>
</dbReference>
<keyword evidence="5 7" id="KW-0573">Peptidoglycan synthesis</keyword>
<feature type="chain" id="PRO_5026084969" evidence="8">
    <location>
        <begin position="43"/>
        <end position="458"/>
    </location>
</feature>
<dbReference type="AlphaFoldDB" id="A0A6G7ZPV9"/>
<dbReference type="EMBL" id="CP049871">
    <property type="protein sequence ID" value="QIL02968.1"/>
    <property type="molecule type" value="Genomic_DNA"/>
</dbReference>
<dbReference type="GO" id="GO:0008360">
    <property type="term" value="P:regulation of cell shape"/>
    <property type="evidence" value="ECO:0007669"/>
    <property type="project" value="UniProtKB-UniRule"/>
</dbReference>
<evidence type="ECO:0000313" key="10">
    <source>
        <dbReference type="EMBL" id="QIL02968.1"/>
    </source>
</evidence>
<dbReference type="Gene3D" id="2.40.440.10">
    <property type="entry name" value="L,D-transpeptidase catalytic domain-like"/>
    <property type="match status" value="1"/>
</dbReference>
<evidence type="ECO:0000256" key="3">
    <source>
        <dbReference type="ARBA" id="ARBA00022679"/>
    </source>
</evidence>
<keyword evidence="8" id="KW-0732">Signal</keyword>
<evidence type="ECO:0000256" key="4">
    <source>
        <dbReference type="ARBA" id="ARBA00022960"/>
    </source>
</evidence>
<feature type="signal peptide" evidence="8">
    <location>
        <begin position="1"/>
        <end position="42"/>
    </location>
</feature>
<dbReference type="Pfam" id="PF03734">
    <property type="entry name" value="YkuD"/>
    <property type="match status" value="1"/>
</dbReference>
<dbReference type="SUPFAM" id="SSF141523">
    <property type="entry name" value="L,D-transpeptidase catalytic domain-like"/>
    <property type="match status" value="1"/>
</dbReference>
<name>A0A6G7ZPV9_9SPHN</name>
<feature type="active site" description="Proton donor/acceptor" evidence="7">
    <location>
        <position position="362"/>
    </location>
</feature>
<keyword evidence="4 7" id="KW-0133">Cell shape</keyword>
<evidence type="ECO:0000256" key="8">
    <source>
        <dbReference type="SAM" id="SignalP"/>
    </source>
</evidence>
<dbReference type="Pfam" id="PF20142">
    <property type="entry name" value="Scaffold"/>
    <property type="match status" value="1"/>
</dbReference>
<gene>
    <name evidence="10" type="ORF">G7078_09375</name>
</gene>
<dbReference type="UniPathway" id="UPA00219"/>
<proteinExistence type="inferred from homology"/>
<dbReference type="GO" id="GO:0009252">
    <property type="term" value="P:peptidoglycan biosynthetic process"/>
    <property type="evidence" value="ECO:0007669"/>
    <property type="project" value="UniProtKB-UniPathway"/>
</dbReference>
<dbReference type="InterPro" id="IPR038063">
    <property type="entry name" value="Transpep_catalytic_dom"/>
</dbReference>
<comment type="similarity">
    <text evidence="2">Belongs to the YkuD family.</text>
</comment>
<dbReference type="InterPro" id="IPR052905">
    <property type="entry name" value="LD-transpeptidase_YkuD-like"/>
</dbReference>
<feature type="domain" description="L,D-TPase catalytic" evidence="9">
    <location>
        <begin position="224"/>
        <end position="402"/>
    </location>
</feature>
<dbReference type="RefSeq" id="WP_166095380.1">
    <property type="nucleotide sequence ID" value="NZ_CP049871.1"/>
</dbReference>
<dbReference type="GO" id="GO:0016740">
    <property type="term" value="F:transferase activity"/>
    <property type="evidence" value="ECO:0007669"/>
    <property type="project" value="UniProtKB-KW"/>
</dbReference>
<evidence type="ECO:0000256" key="2">
    <source>
        <dbReference type="ARBA" id="ARBA00005992"/>
    </source>
</evidence>
<reference evidence="10 11" key="1">
    <citation type="submission" date="2020-03" db="EMBL/GenBank/DDBJ databases">
        <title>Sphingomonas sp. nov., isolated from fish.</title>
        <authorList>
            <person name="Hyun D.-W."/>
            <person name="Bae J.-W."/>
        </authorList>
    </citation>
    <scope>NUCLEOTIDE SEQUENCE [LARGE SCALE GENOMIC DNA]</scope>
    <source>
        <strain evidence="10 11">HDW15C</strain>
    </source>
</reference>
<keyword evidence="6 7" id="KW-0961">Cell wall biogenesis/degradation</keyword>